<dbReference type="PANTHER" id="PTHR44846:SF17">
    <property type="entry name" value="GNTR-FAMILY TRANSCRIPTIONAL REGULATOR"/>
    <property type="match status" value="1"/>
</dbReference>
<gene>
    <name evidence="2" type="ORF">Pph01_57130</name>
</gene>
<comment type="caution">
    <text evidence="2">The sequence shown here is derived from an EMBL/GenBank/DDBJ whole genome shotgun (WGS) entry which is preliminary data.</text>
</comment>
<keyword evidence="3" id="KW-1185">Reference proteome</keyword>
<evidence type="ECO:0000313" key="3">
    <source>
        <dbReference type="Proteomes" id="UP000622547"/>
    </source>
</evidence>
<dbReference type="InterPro" id="IPR050679">
    <property type="entry name" value="Bact_HTH_transcr_reg"/>
</dbReference>
<evidence type="ECO:0000259" key="1">
    <source>
        <dbReference type="SMART" id="SM00866"/>
    </source>
</evidence>
<feature type="domain" description="UbiC transcription regulator-associated" evidence="1">
    <location>
        <begin position="46"/>
        <end position="187"/>
    </location>
</feature>
<dbReference type="SMART" id="SM00866">
    <property type="entry name" value="UTRA"/>
    <property type="match status" value="1"/>
</dbReference>
<dbReference type="Gene3D" id="3.40.1410.10">
    <property type="entry name" value="Chorismate lyase-like"/>
    <property type="match status" value="1"/>
</dbReference>
<dbReference type="GO" id="GO:0045892">
    <property type="term" value="P:negative regulation of DNA-templated transcription"/>
    <property type="evidence" value="ECO:0007669"/>
    <property type="project" value="TreeGrafter"/>
</dbReference>
<dbReference type="GO" id="GO:0003677">
    <property type="term" value="F:DNA binding"/>
    <property type="evidence" value="ECO:0007669"/>
    <property type="project" value="InterPro"/>
</dbReference>
<evidence type="ECO:0000313" key="2">
    <source>
        <dbReference type="EMBL" id="GII40710.1"/>
    </source>
</evidence>
<reference evidence="2 3" key="1">
    <citation type="submission" date="2021-01" db="EMBL/GenBank/DDBJ databases">
        <title>Whole genome shotgun sequence of Planotetraspora phitsanulokensis NBRC 104273.</title>
        <authorList>
            <person name="Komaki H."/>
            <person name="Tamura T."/>
        </authorList>
    </citation>
    <scope>NUCLEOTIDE SEQUENCE [LARGE SCALE GENOMIC DNA]</scope>
    <source>
        <strain evidence="2 3">NBRC 104273</strain>
    </source>
</reference>
<accession>A0A8J3UL45</accession>
<dbReference type="Proteomes" id="UP000622547">
    <property type="component" value="Unassembled WGS sequence"/>
</dbReference>
<dbReference type="AlphaFoldDB" id="A0A8J3UL45"/>
<proteinExistence type="predicted"/>
<protein>
    <recommendedName>
        <fullName evidence="1">UbiC transcription regulator-associated domain-containing protein</fullName>
    </recommendedName>
</protein>
<dbReference type="InterPro" id="IPR028978">
    <property type="entry name" value="Chorismate_lyase_/UTRA_dom_sf"/>
</dbReference>
<dbReference type="PANTHER" id="PTHR44846">
    <property type="entry name" value="MANNOSYL-D-GLYCERATE TRANSPORT/METABOLISM SYSTEM REPRESSOR MNGR-RELATED"/>
    <property type="match status" value="1"/>
</dbReference>
<dbReference type="InterPro" id="IPR011663">
    <property type="entry name" value="UTRA"/>
</dbReference>
<dbReference type="SUPFAM" id="SSF64288">
    <property type="entry name" value="Chorismate lyase-like"/>
    <property type="match status" value="1"/>
</dbReference>
<sequence length="199" mass="21575">MDERVRGGTVPGDRAGGRPRVLVRRALPTEPAVRGSASLFMTEAGRQGIRADRRMVYVGPEPASEHVALALRVQPGTEILARRKMMLADDVPVRVATSYFRLDVFGGTPLCEPGFVRPSLQAGIEALGHRFGRAEEQLTARPPTEAEAAVLELDPGEWVVQIVRAGYSAEDVPIHVLETVCAASRHVFPIVQVTGADEF</sequence>
<dbReference type="RefSeq" id="WP_239117074.1">
    <property type="nucleotide sequence ID" value="NZ_BAABHI010000002.1"/>
</dbReference>
<dbReference type="EMBL" id="BOOP01000028">
    <property type="protein sequence ID" value="GII40710.1"/>
    <property type="molecule type" value="Genomic_DNA"/>
</dbReference>
<organism evidence="2 3">
    <name type="scientific">Planotetraspora phitsanulokensis</name>
    <dbReference type="NCBI Taxonomy" id="575192"/>
    <lineage>
        <taxon>Bacteria</taxon>
        <taxon>Bacillati</taxon>
        <taxon>Actinomycetota</taxon>
        <taxon>Actinomycetes</taxon>
        <taxon>Streptosporangiales</taxon>
        <taxon>Streptosporangiaceae</taxon>
        <taxon>Planotetraspora</taxon>
    </lineage>
</organism>
<dbReference type="Pfam" id="PF07702">
    <property type="entry name" value="UTRA"/>
    <property type="match status" value="1"/>
</dbReference>
<name>A0A8J3UL45_9ACTN</name>